<dbReference type="Gene3D" id="3.90.830.10">
    <property type="entry name" value="Syntaxin Binding Protein 1, Chain A, domain 2"/>
    <property type="match status" value="1"/>
</dbReference>
<dbReference type="GO" id="GO:0016192">
    <property type="term" value="P:vesicle-mediated transport"/>
    <property type="evidence" value="ECO:0007669"/>
    <property type="project" value="InterPro"/>
</dbReference>
<dbReference type="InterPro" id="IPR036045">
    <property type="entry name" value="Sec1-like_sf"/>
</dbReference>
<sequence length="563" mass="63638">MFRKVEALDSSWRILIMGDLTVKTVSYSLKKSEAHDLHVSDFENLYKIRRPYPSVIAVYFIQPTEENVDRFLLDMAGKSPLYRKYKSMLLLFKPAFLFFSSRLSKELRNRIKSCATLKGRLGQNLSVKTCLVEHAQMNLEYLVIDSLGFVTHNEGASEELLGNEEYTCKGIACLNAMAARIATVFVSLKEFPLVCYRAAKSLDATTMTTLRDLVPTKLAAAVYDLLDRSVDQTAPVIHKWIYNAMCRDLLNMEGKKVRSKSGGPLKKEEFLLEDDPIGLEHHAHIGEVFERVHEKTYDCENTTLAQFESSPRAELTSEFVNCNCFYNYYVSYKLVWCYRGGTEVPIPKLFKLVKALPDHIERKEKLGRHAEIAGELFKIIMKFGLQELGQQEQDLVFGDAGIKDVIKYLESKDDTISEHKLRLLMIVAAICPEVFEGETGYSLMKLAKLQPSDMNAVNNMRLLGGHSSDTQKSLPSSTFSKSDIHVELVEKFSKGELSKEDYPGPRIFVFIAGGATRSELRVCHKLTTKLKRQVVQGSSSLDDPATFITKLKLLKGHEDGSDC</sequence>
<comment type="caution">
    <text evidence="2">The sequence shown here is derived from an EMBL/GenBank/DDBJ whole genome shotgun (WGS) entry which is preliminary data.</text>
</comment>
<protein>
    <submittedName>
        <fullName evidence="2">Uncharacterized protein</fullName>
    </submittedName>
</protein>
<dbReference type="SUPFAM" id="SSF56815">
    <property type="entry name" value="Sec1/munc18-like (SM) proteins"/>
    <property type="match status" value="1"/>
</dbReference>
<dbReference type="Gene3D" id="3.40.50.1910">
    <property type="match status" value="1"/>
</dbReference>
<comment type="similarity">
    <text evidence="1">Belongs to the STXBP/unc-18/SEC1 family.</text>
</comment>
<dbReference type="Pfam" id="PF00995">
    <property type="entry name" value="Sec1"/>
    <property type="match status" value="2"/>
</dbReference>
<dbReference type="Gene3D" id="1.25.40.60">
    <property type="match status" value="1"/>
</dbReference>
<dbReference type="Proteomes" id="UP001187192">
    <property type="component" value="Unassembled WGS sequence"/>
</dbReference>
<accession>A0AA87Z7W1</accession>
<evidence type="ECO:0000313" key="2">
    <source>
        <dbReference type="EMBL" id="GMN23236.1"/>
    </source>
</evidence>
<evidence type="ECO:0000313" key="3">
    <source>
        <dbReference type="Proteomes" id="UP001187192"/>
    </source>
</evidence>
<organism evidence="2 3">
    <name type="scientific">Ficus carica</name>
    <name type="common">Common fig</name>
    <dbReference type="NCBI Taxonomy" id="3494"/>
    <lineage>
        <taxon>Eukaryota</taxon>
        <taxon>Viridiplantae</taxon>
        <taxon>Streptophyta</taxon>
        <taxon>Embryophyta</taxon>
        <taxon>Tracheophyta</taxon>
        <taxon>Spermatophyta</taxon>
        <taxon>Magnoliopsida</taxon>
        <taxon>eudicotyledons</taxon>
        <taxon>Gunneridae</taxon>
        <taxon>Pentapetalae</taxon>
        <taxon>rosids</taxon>
        <taxon>fabids</taxon>
        <taxon>Rosales</taxon>
        <taxon>Moraceae</taxon>
        <taxon>Ficeae</taxon>
        <taxon>Ficus</taxon>
    </lineage>
</organism>
<gene>
    <name evidence="2" type="ORF">TIFTF001_000035</name>
</gene>
<proteinExistence type="inferred from homology"/>
<dbReference type="PIRSF" id="PIRSF005715">
    <property type="entry name" value="VPS45_Sec1"/>
    <property type="match status" value="1"/>
</dbReference>
<dbReference type="PANTHER" id="PTHR11679">
    <property type="entry name" value="VESICLE PROTEIN SORTING-ASSOCIATED"/>
    <property type="match status" value="1"/>
</dbReference>
<evidence type="ECO:0000256" key="1">
    <source>
        <dbReference type="ARBA" id="ARBA00009884"/>
    </source>
</evidence>
<dbReference type="EMBL" id="BTGU01000001">
    <property type="protein sequence ID" value="GMN23236.1"/>
    <property type="molecule type" value="Genomic_DNA"/>
</dbReference>
<reference evidence="2" key="1">
    <citation type="submission" date="2023-07" db="EMBL/GenBank/DDBJ databases">
        <title>draft genome sequence of fig (Ficus carica).</title>
        <authorList>
            <person name="Takahashi T."/>
            <person name="Nishimura K."/>
        </authorList>
    </citation>
    <scope>NUCLEOTIDE SEQUENCE</scope>
</reference>
<dbReference type="Gene3D" id="3.40.50.2060">
    <property type="match status" value="1"/>
</dbReference>
<keyword evidence="3" id="KW-1185">Reference proteome</keyword>
<name>A0AA87Z7W1_FICCA</name>
<dbReference type="AlphaFoldDB" id="A0AA87Z7W1"/>
<dbReference type="InterPro" id="IPR001619">
    <property type="entry name" value="Sec1-like"/>
</dbReference>
<dbReference type="InterPro" id="IPR043154">
    <property type="entry name" value="Sec-1-like_dom1"/>
</dbReference>
<dbReference type="InterPro" id="IPR027482">
    <property type="entry name" value="Sec1-like_dom2"/>
</dbReference>
<dbReference type="InterPro" id="IPR043127">
    <property type="entry name" value="Sec-1-like_dom3a"/>
</dbReference>